<evidence type="ECO:0000256" key="3">
    <source>
        <dbReference type="ARBA" id="ARBA00022884"/>
    </source>
</evidence>
<evidence type="ECO:0000256" key="1">
    <source>
        <dbReference type="ARBA" id="ARBA00010254"/>
    </source>
</evidence>
<keyword evidence="5 6" id="KW-0687">Ribonucleoprotein</keyword>
<keyword evidence="3 6" id="KW-0694">RNA-binding</keyword>
<sequence>MPKRILQGPIVSDKGEKTVVVRVDRAFKHPLLAKVVRRSKRYHAHDESNELKVGQRVLIRECPPKSKLKRWEVVTEEQVAADAASAQQGEAAE</sequence>
<dbReference type="eggNOG" id="COG0186">
    <property type="taxonomic scope" value="Bacteria"/>
</dbReference>
<evidence type="ECO:0000313" key="7">
    <source>
        <dbReference type="EMBL" id="ADM09950.1"/>
    </source>
</evidence>
<evidence type="ECO:0000256" key="2">
    <source>
        <dbReference type="ARBA" id="ARBA00022730"/>
    </source>
</evidence>
<dbReference type="HOGENOM" id="CLU_073626_1_1_5"/>
<evidence type="ECO:0000313" key="8">
    <source>
        <dbReference type="Proteomes" id="UP000001302"/>
    </source>
</evidence>
<dbReference type="OrthoDB" id="9811714at2"/>
<reference evidence="8" key="1">
    <citation type="submission" date="2010-08" db="EMBL/GenBank/DDBJ databases">
        <title>Genome sequence of Parvularcula bermudensis HTCC2503.</title>
        <authorList>
            <person name="Kang D.-M."/>
            <person name="Oh H.-M."/>
            <person name="Cho J.-C."/>
        </authorList>
    </citation>
    <scope>NUCLEOTIDE SEQUENCE [LARGE SCALE GENOMIC DNA]</scope>
    <source>
        <strain evidence="8">ATCC BAA-594 / HTCC2503 / KCTC 12087</strain>
    </source>
</reference>
<evidence type="ECO:0000256" key="6">
    <source>
        <dbReference type="HAMAP-Rule" id="MF_01345"/>
    </source>
</evidence>
<dbReference type="AlphaFoldDB" id="E0TDC7"/>
<dbReference type="Pfam" id="PF00366">
    <property type="entry name" value="Ribosomal_S17"/>
    <property type="match status" value="1"/>
</dbReference>
<organism evidence="7 8">
    <name type="scientific">Parvularcula bermudensis (strain ATCC BAA-594 / HTCC2503 / KCTC 12087)</name>
    <dbReference type="NCBI Taxonomy" id="314260"/>
    <lineage>
        <taxon>Bacteria</taxon>
        <taxon>Pseudomonadati</taxon>
        <taxon>Pseudomonadota</taxon>
        <taxon>Alphaproteobacteria</taxon>
        <taxon>Parvularculales</taxon>
        <taxon>Parvularculaceae</taxon>
        <taxon>Parvularcula</taxon>
    </lineage>
</organism>
<comment type="function">
    <text evidence="6">One of the primary rRNA binding proteins, it binds specifically to the 5'-end of 16S ribosomal RNA.</text>
</comment>
<dbReference type="Gene3D" id="2.40.50.140">
    <property type="entry name" value="Nucleic acid-binding proteins"/>
    <property type="match status" value="1"/>
</dbReference>
<comment type="similarity">
    <text evidence="1 6">Belongs to the universal ribosomal protein uS17 family.</text>
</comment>
<dbReference type="InterPro" id="IPR012340">
    <property type="entry name" value="NA-bd_OB-fold"/>
</dbReference>
<dbReference type="PANTHER" id="PTHR10744:SF1">
    <property type="entry name" value="SMALL RIBOSOMAL SUBUNIT PROTEIN US17M"/>
    <property type="match status" value="1"/>
</dbReference>
<dbReference type="InterPro" id="IPR019984">
    <property type="entry name" value="Ribosomal_uS17_bact/chlr"/>
</dbReference>
<reference evidence="7 8" key="2">
    <citation type="journal article" date="2011" name="J. Bacteriol.">
        <title>Complete genome sequence of strain HTCC2503T of Parvularcula bermudensis, the type species of the order "Parvularculales" in the class Alphaproteobacteria.</title>
        <authorList>
            <person name="Oh H.M."/>
            <person name="Kang I."/>
            <person name="Vergin K.L."/>
            <person name="Kang D."/>
            <person name="Rhee K.H."/>
            <person name="Giovannoni S.J."/>
            <person name="Cho J.C."/>
        </authorList>
    </citation>
    <scope>NUCLEOTIDE SEQUENCE [LARGE SCALE GENOMIC DNA]</scope>
    <source>
        <strain evidence="8">ATCC BAA-594 / HTCC2503 / KCTC 12087</strain>
    </source>
</reference>
<dbReference type="GO" id="GO:0003735">
    <property type="term" value="F:structural constituent of ribosome"/>
    <property type="evidence" value="ECO:0007669"/>
    <property type="project" value="UniProtKB-UniRule"/>
</dbReference>
<dbReference type="EMBL" id="CP002156">
    <property type="protein sequence ID" value="ADM09950.1"/>
    <property type="molecule type" value="Genomic_DNA"/>
</dbReference>
<evidence type="ECO:0000256" key="5">
    <source>
        <dbReference type="ARBA" id="ARBA00023274"/>
    </source>
</evidence>
<dbReference type="GO" id="GO:0019843">
    <property type="term" value="F:rRNA binding"/>
    <property type="evidence" value="ECO:0007669"/>
    <property type="project" value="UniProtKB-UniRule"/>
</dbReference>
<dbReference type="InterPro" id="IPR000266">
    <property type="entry name" value="Ribosomal_uS17"/>
</dbReference>
<evidence type="ECO:0000256" key="4">
    <source>
        <dbReference type="ARBA" id="ARBA00022980"/>
    </source>
</evidence>
<dbReference type="STRING" id="314260.PB2503_09484"/>
<dbReference type="GO" id="GO:0006412">
    <property type="term" value="P:translation"/>
    <property type="evidence" value="ECO:0007669"/>
    <property type="project" value="UniProtKB-UniRule"/>
</dbReference>
<dbReference type="RefSeq" id="WP_013300924.1">
    <property type="nucleotide sequence ID" value="NC_014414.1"/>
</dbReference>
<dbReference type="PANTHER" id="PTHR10744">
    <property type="entry name" value="40S RIBOSOMAL PROTEIN S11 FAMILY MEMBER"/>
    <property type="match status" value="1"/>
</dbReference>
<gene>
    <name evidence="6" type="primary">rpsQ</name>
    <name evidence="7" type="ordered locus">PB2503_09484</name>
</gene>
<dbReference type="PRINTS" id="PR00973">
    <property type="entry name" value="RIBOSOMALS17"/>
</dbReference>
<dbReference type="Proteomes" id="UP000001302">
    <property type="component" value="Chromosome"/>
</dbReference>
<dbReference type="KEGG" id="pbr:PB2503_09484"/>
<keyword evidence="8" id="KW-1185">Reference proteome</keyword>
<dbReference type="NCBIfam" id="TIGR03635">
    <property type="entry name" value="uS17_bact"/>
    <property type="match status" value="1"/>
</dbReference>
<dbReference type="GO" id="GO:0022627">
    <property type="term" value="C:cytosolic small ribosomal subunit"/>
    <property type="evidence" value="ECO:0007669"/>
    <property type="project" value="UniProtKB-UniRule"/>
</dbReference>
<comment type="subunit">
    <text evidence="6">Part of the 30S ribosomal subunit.</text>
</comment>
<name>E0TDC7_PARBH</name>
<dbReference type="NCBIfam" id="NF004123">
    <property type="entry name" value="PRK05610.1"/>
    <property type="match status" value="1"/>
</dbReference>
<protein>
    <recommendedName>
        <fullName evidence="6">Small ribosomal subunit protein uS17</fullName>
    </recommendedName>
</protein>
<accession>E0TDC7</accession>
<keyword evidence="2 6" id="KW-0699">rRNA-binding</keyword>
<dbReference type="CDD" id="cd00364">
    <property type="entry name" value="Ribosomal_uS17"/>
    <property type="match status" value="1"/>
</dbReference>
<keyword evidence="4 6" id="KW-0689">Ribosomal protein</keyword>
<dbReference type="SUPFAM" id="SSF50249">
    <property type="entry name" value="Nucleic acid-binding proteins"/>
    <property type="match status" value="1"/>
</dbReference>
<proteinExistence type="inferred from homology"/>
<dbReference type="HAMAP" id="MF_01345_B">
    <property type="entry name" value="Ribosomal_uS17_B"/>
    <property type="match status" value="1"/>
</dbReference>